<feature type="domain" description="PSI" evidence="2">
    <location>
        <begin position="335"/>
        <end position="376"/>
    </location>
</feature>
<feature type="domain" description="PSI" evidence="2">
    <location>
        <begin position="278"/>
        <end position="334"/>
    </location>
</feature>
<feature type="domain" description="PSI" evidence="2">
    <location>
        <begin position="42"/>
        <end position="105"/>
    </location>
</feature>
<keyword evidence="4" id="KW-1185">Reference proteome</keyword>
<dbReference type="EMBL" id="VSRR010035990">
    <property type="protein sequence ID" value="MPC73059.1"/>
    <property type="molecule type" value="Genomic_DNA"/>
</dbReference>
<organism evidence="3 4">
    <name type="scientific">Portunus trituberculatus</name>
    <name type="common">Swimming crab</name>
    <name type="synonym">Neptunus trituberculatus</name>
    <dbReference type="NCBI Taxonomy" id="210409"/>
    <lineage>
        <taxon>Eukaryota</taxon>
        <taxon>Metazoa</taxon>
        <taxon>Ecdysozoa</taxon>
        <taxon>Arthropoda</taxon>
        <taxon>Crustacea</taxon>
        <taxon>Multicrustacea</taxon>
        <taxon>Malacostraca</taxon>
        <taxon>Eumalacostraca</taxon>
        <taxon>Eucarida</taxon>
        <taxon>Decapoda</taxon>
        <taxon>Pleocyemata</taxon>
        <taxon>Brachyura</taxon>
        <taxon>Eubrachyura</taxon>
        <taxon>Portunoidea</taxon>
        <taxon>Portunidae</taxon>
        <taxon>Portuninae</taxon>
        <taxon>Portunus</taxon>
    </lineage>
</organism>
<name>A0A5B7HTF9_PORTR</name>
<dbReference type="SMART" id="SM00423">
    <property type="entry name" value="PSI"/>
    <property type="match status" value="4"/>
</dbReference>
<keyword evidence="1" id="KW-0325">Glycoprotein</keyword>
<proteinExistence type="predicted"/>
<dbReference type="InterPro" id="IPR016201">
    <property type="entry name" value="PSI"/>
</dbReference>
<evidence type="ECO:0000256" key="1">
    <source>
        <dbReference type="ARBA" id="ARBA00023180"/>
    </source>
</evidence>
<sequence length="419" mass="44014">MLQDWCVASLGCGWCPADNTCYERSRGARCTNNLQTYDCPGLCPALHSCQSCLVHGAPCSWCVQAGRCTGRDQAAGGWPGRCGAEAPLNWWGGLTGEVQAAGDCRGQDRRPGITLVRHYPPVDPTRPDAVALLNHSWADLSYREEFSGALPLLPRGPATTLLTAFLHTPQAGADRGLALEAKAANASLWVSGSEGGEGRELVAQLAAGRLEAGPGKEAAVAKRPGGGKVLVPGGRQLIEAKAWVDPGAAGHLSLSWAGADRGTLSYRHLEPYSRGGAACLPHDTCLGCLTDALCQWCPGSATCLPRDDPKAVCLGGAGSGAGRHFPVLDIGECHTCEQHIYCSACVGAGCEWLPDKAHCSRRGRFTGAITLPHACPAPCHRRPTCATCLGVPGRCAWCSETQVRVSVSLSLSLIYIKSR</sequence>
<evidence type="ECO:0000259" key="2">
    <source>
        <dbReference type="SMART" id="SM00423"/>
    </source>
</evidence>
<reference evidence="3 4" key="1">
    <citation type="submission" date="2019-05" db="EMBL/GenBank/DDBJ databases">
        <title>Another draft genome of Portunus trituberculatus and its Hox gene families provides insights of decapod evolution.</title>
        <authorList>
            <person name="Jeong J.-H."/>
            <person name="Song I."/>
            <person name="Kim S."/>
            <person name="Choi T."/>
            <person name="Kim D."/>
            <person name="Ryu S."/>
            <person name="Kim W."/>
        </authorList>
    </citation>
    <scope>NUCLEOTIDE SEQUENCE [LARGE SCALE GENOMIC DNA]</scope>
    <source>
        <tissue evidence="3">Muscle</tissue>
    </source>
</reference>
<dbReference type="AlphaFoldDB" id="A0A5B7HTF9"/>
<comment type="caution">
    <text evidence="3">The sequence shown here is derived from an EMBL/GenBank/DDBJ whole genome shotgun (WGS) entry which is preliminary data.</text>
</comment>
<evidence type="ECO:0000313" key="4">
    <source>
        <dbReference type="Proteomes" id="UP000324222"/>
    </source>
</evidence>
<evidence type="ECO:0000313" key="3">
    <source>
        <dbReference type="EMBL" id="MPC73059.1"/>
    </source>
</evidence>
<accession>A0A5B7HTF9</accession>
<dbReference type="Proteomes" id="UP000324222">
    <property type="component" value="Unassembled WGS sequence"/>
</dbReference>
<protein>
    <submittedName>
        <fullName evidence="3">Multiple epidermal growth factor-like domains protein 8</fullName>
    </submittedName>
</protein>
<gene>
    <name evidence="3" type="primary">Megf8_1</name>
    <name evidence="3" type="ORF">E2C01_067377</name>
</gene>
<feature type="domain" description="PSI" evidence="2">
    <location>
        <begin position="378"/>
        <end position="413"/>
    </location>
</feature>
<dbReference type="OrthoDB" id="263283at2759"/>